<protein>
    <submittedName>
        <fullName evidence="1">Uncharacterized protein</fullName>
    </submittedName>
</protein>
<dbReference type="EMBL" id="JAAMPI010000651">
    <property type="protein sequence ID" value="KAF4629622.1"/>
    <property type="molecule type" value="Genomic_DNA"/>
</dbReference>
<accession>A0A8H4W104</accession>
<evidence type="ECO:0000313" key="2">
    <source>
        <dbReference type="Proteomes" id="UP000566819"/>
    </source>
</evidence>
<keyword evidence="2" id="KW-1185">Reference proteome</keyword>
<evidence type="ECO:0000313" key="1">
    <source>
        <dbReference type="EMBL" id="KAF4629622.1"/>
    </source>
</evidence>
<sequence>MTIPVPRLLWDYTSTTIKKIETSTTLVKYDEANEGFSDPSIGEAGETWREILKNLIDRELTKETDELVAISAIVEKFAPHFKCQYLAGLWKRHLLHDLTWTGVPMKS</sequence>
<name>A0A8H4W104_9HELO</name>
<proteinExistence type="predicted"/>
<comment type="caution">
    <text evidence="1">The sequence shown here is derived from an EMBL/GenBank/DDBJ whole genome shotgun (WGS) entry which is preliminary data.</text>
</comment>
<dbReference type="AlphaFoldDB" id="A0A8H4W104"/>
<gene>
    <name evidence="1" type="ORF">G7Y89_g8524</name>
</gene>
<dbReference type="PANTHER" id="PTHR33112:SF16">
    <property type="entry name" value="HETEROKARYON INCOMPATIBILITY DOMAIN-CONTAINING PROTEIN"/>
    <property type="match status" value="1"/>
</dbReference>
<dbReference type="Proteomes" id="UP000566819">
    <property type="component" value="Unassembled WGS sequence"/>
</dbReference>
<dbReference type="PANTHER" id="PTHR33112">
    <property type="entry name" value="DOMAIN PROTEIN, PUTATIVE-RELATED"/>
    <property type="match status" value="1"/>
</dbReference>
<organism evidence="1 2">
    <name type="scientific">Cudoniella acicularis</name>
    <dbReference type="NCBI Taxonomy" id="354080"/>
    <lineage>
        <taxon>Eukaryota</taxon>
        <taxon>Fungi</taxon>
        <taxon>Dikarya</taxon>
        <taxon>Ascomycota</taxon>
        <taxon>Pezizomycotina</taxon>
        <taxon>Leotiomycetes</taxon>
        <taxon>Helotiales</taxon>
        <taxon>Tricladiaceae</taxon>
        <taxon>Cudoniella</taxon>
    </lineage>
</organism>
<reference evidence="1 2" key="1">
    <citation type="submission" date="2020-03" db="EMBL/GenBank/DDBJ databases">
        <title>Draft Genome Sequence of Cudoniella acicularis.</title>
        <authorList>
            <person name="Buettner E."/>
            <person name="Kellner H."/>
        </authorList>
    </citation>
    <scope>NUCLEOTIDE SEQUENCE [LARGE SCALE GENOMIC DNA]</scope>
    <source>
        <strain evidence="1 2">DSM 108380</strain>
    </source>
</reference>
<dbReference type="OrthoDB" id="3563387at2759"/>